<sequence>MTTASVPATPIEGLWTIDDVSAFLRVPTATLYQWRHHRAGPPAFKVGRHLRYDPAAVRTWLASREV</sequence>
<feature type="domain" description="Helix-turn-helix" evidence="1">
    <location>
        <begin position="16"/>
        <end position="64"/>
    </location>
</feature>
<evidence type="ECO:0000313" key="3">
    <source>
        <dbReference type="Proteomes" id="UP000053244"/>
    </source>
</evidence>
<dbReference type="InterPro" id="IPR009061">
    <property type="entry name" value="DNA-bd_dom_put_sf"/>
</dbReference>
<dbReference type="SUPFAM" id="SSF46955">
    <property type="entry name" value="Putative DNA-binding domain"/>
    <property type="match status" value="1"/>
</dbReference>
<dbReference type="AlphaFoldDB" id="A0A101JE35"/>
<keyword evidence="3" id="KW-1185">Reference proteome</keyword>
<proteinExistence type="predicted"/>
<dbReference type="Proteomes" id="UP000053244">
    <property type="component" value="Unassembled WGS sequence"/>
</dbReference>
<dbReference type="Gene3D" id="1.10.10.10">
    <property type="entry name" value="Winged helix-like DNA-binding domain superfamily/Winged helix DNA-binding domain"/>
    <property type="match status" value="1"/>
</dbReference>
<organism evidence="2 3">
    <name type="scientific">Actinoplanes awajinensis subsp. mycoplanecinus</name>
    <dbReference type="NCBI Taxonomy" id="135947"/>
    <lineage>
        <taxon>Bacteria</taxon>
        <taxon>Bacillati</taxon>
        <taxon>Actinomycetota</taxon>
        <taxon>Actinomycetes</taxon>
        <taxon>Micromonosporales</taxon>
        <taxon>Micromonosporaceae</taxon>
        <taxon>Actinoplanes</taxon>
    </lineage>
</organism>
<protein>
    <submittedName>
        <fullName evidence="2">Excisionase</fullName>
    </submittedName>
</protein>
<gene>
    <name evidence="2" type="ORF">ADL15_43025</name>
</gene>
<name>A0A101JE35_9ACTN</name>
<dbReference type="OrthoDB" id="5524782at2"/>
<reference evidence="2 3" key="1">
    <citation type="submission" date="2015-10" db="EMBL/GenBank/DDBJ databases">
        <authorList>
            <person name="Gilbert D.G."/>
        </authorList>
    </citation>
    <scope>NUCLEOTIDE SEQUENCE [LARGE SCALE GENOMIC DNA]</scope>
    <source>
        <strain evidence="2 3">NRRL B-16712</strain>
    </source>
</reference>
<accession>A0A101JE35</accession>
<dbReference type="RefSeq" id="WP_067704853.1">
    <property type="nucleotide sequence ID" value="NZ_LLZH01000318.1"/>
</dbReference>
<dbReference type="Pfam" id="PF12728">
    <property type="entry name" value="HTH_17"/>
    <property type="match status" value="1"/>
</dbReference>
<comment type="caution">
    <text evidence="2">The sequence shown here is derived from an EMBL/GenBank/DDBJ whole genome shotgun (WGS) entry which is preliminary data.</text>
</comment>
<dbReference type="InterPro" id="IPR041657">
    <property type="entry name" value="HTH_17"/>
</dbReference>
<evidence type="ECO:0000313" key="2">
    <source>
        <dbReference type="EMBL" id="KUL25080.1"/>
    </source>
</evidence>
<dbReference type="InterPro" id="IPR036388">
    <property type="entry name" value="WH-like_DNA-bd_sf"/>
</dbReference>
<dbReference type="EMBL" id="LLZH01000318">
    <property type="protein sequence ID" value="KUL25080.1"/>
    <property type="molecule type" value="Genomic_DNA"/>
</dbReference>
<evidence type="ECO:0000259" key="1">
    <source>
        <dbReference type="Pfam" id="PF12728"/>
    </source>
</evidence>